<dbReference type="GO" id="GO:0070069">
    <property type="term" value="C:cytochrome complex"/>
    <property type="evidence" value="ECO:0007669"/>
    <property type="project" value="TreeGrafter"/>
</dbReference>
<feature type="region of interest" description="Disordered" evidence="12">
    <location>
        <begin position="344"/>
        <end position="381"/>
    </location>
</feature>
<feature type="transmembrane region" description="Helical" evidence="13">
    <location>
        <begin position="46"/>
        <end position="69"/>
    </location>
</feature>
<keyword evidence="9 13" id="KW-1133">Transmembrane helix</keyword>
<evidence type="ECO:0000256" key="2">
    <source>
        <dbReference type="ARBA" id="ARBA00007543"/>
    </source>
</evidence>
<comment type="caution">
    <text evidence="14">The sequence shown here is derived from an EMBL/GenBank/DDBJ whole genome shotgun (WGS) entry which is preliminary data.</text>
</comment>
<keyword evidence="15" id="KW-1185">Reference proteome</keyword>
<feature type="transmembrane region" description="Helical" evidence="13">
    <location>
        <begin position="251"/>
        <end position="274"/>
    </location>
</feature>
<comment type="similarity">
    <text evidence="2">Belongs to the cytochrome ubiquinol oxidase subunit 2 family.</text>
</comment>
<dbReference type="NCBIfam" id="TIGR00203">
    <property type="entry name" value="cydB"/>
    <property type="match status" value="1"/>
</dbReference>
<reference evidence="14" key="1">
    <citation type="journal article" date="2014" name="Int. J. Syst. Evol. Microbiol.">
        <title>Complete genome sequence of Corynebacterium casei LMG S-19264T (=DSM 44701T), isolated from a smear-ripened cheese.</title>
        <authorList>
            <consortium name="US DOE Joint Genome Institute (JGI-PGF)"/>
            <person name="Walter F."/>
            <person name="Albersmeier A."/>
            <person name="Kalinowski J."/>
            <person name="Ruckert C."/>
        </authorList>
    </citation>
    <scope>NUCLEOTIDE SEQUENCE</scope>
    <source>
        <strain evidence="14">CGMCC 1.12187</strain>
    </source>
</reference>
<feature type="transmembrane region" description="Helical" evidence="13">
    <location>
        <begin position="158"/>
        <end position="183"/>
    </location>
</feature>
<dbReference type="GO" id="GO:0005886">
    <property type="term" value="C:plasma membrane"/>
    <property type="evidence" value="ECO:0007669"/>
    <property type="project" value="UniProtKB-SubCell"/>
</dbReference>
<keyword evidence="7" id="KW-0479">Metal-binding</keyword>
<dbReference type="GO" id="GO:0009055">
    <property type="term" value="F:electron transfer activity"/>
    <property type="evidence" value="ECO:0007669"/>
    <property type="project" value="TreeGrafter"/>
</dbReference>
<organism evidence="14 15">
    <name type="scientific">Kocuria dechangensis</name>
    <dbReference type="NCBI Taxonomy" id="1176249"/>
    <lineage>
        <taxon>Bacteria</taxon>
        <taxon>Bacillati</taxon>
        <taxon>Actinomycetota</taxon>
        <taxon>Actinomycetes</taxon>
        <taxon>Micrococcales</taxon>
        <taxon>Micrococcaceae</taxon>
        <taxon>Kocuria</taxon>
    </lineage>
</organism>
<feature type="transmembrane region" description="Helical" evidence="13">
    <location>
        <begin position="119"/>
        <end position="138"/>
    </location>
</feature>
<evidence type="ECO:0000313" key="14">
    <source>
        <dbReference type="EMBL" id="GGG62642.1"/>
    </source>
</evidence>
<dbReference type="PIRSF" id="PIRSF000267">
    <property type="entry name" value="Cyt_oxidse_sub2"/>
    <property type="match status" value="1"/>
</dbReference>
<feature type="transmembrane region" description="Helical" evidence="13">
    <location>
        <begin position="195"/>
        <end position="217"/>
    </location>
</feature>
<evidence type="ECO:0000256" key="5">
    <source>
        <dbReference type="ARBA" id="ARBA00022617"/>
    </source>
</evidence>
<evidence type="ECO:0000256" key="13">
    <source>
        <dbReference type="SAM" id="Phobius"/>
    </source>
</evidence>
<evidence type="ECO:0000256" key="10">
    <source>
        <dbReference type="ARBA" id="ARBA00023004"/>
    </source>
</evidence>
<evidence type="ECO:0000256" key="1">
    <source>
        <dbReference type="ARBA" id="ARBA00004651"/>
    </source>
</evidence>
<comment type="subcellular location">
    <subcellularLocation>
        <location evidence="1">Cell membrane</location>
        <topology evidence="1">Multi-pass membrane protein</topology>
    </subcellularLocation>
</comment>
<dbReference type="GO" id="GO:0046872">
    <property type="term" value="F:metal ion binding"/>
    <property type="evidence" value="ECO:0007669"/>
    <property type="project" value="UniProtKB-KW"/>
</dbReference>
<keyword evidence="5" id="KW-0349">Heme</keyword>
<dbReference type="Proteomes" id="UP000638848">
    <property type="component" value="Unassembled WGS sequence"/>
</dbReference>
<keyword evidence="3" id="KW-0813">Transport</keyword>
<evidence type="ECO:0000313" key="15">
    <source>
        <dbReference type="Proteomes" id="UP000638848"/>
    </source>
</evidence>
<keyword evidence="8" id="KW-0249">Electron transport</keyword>
<reference evidence="14" key="2">
    <citation type="submission" date="2020-09" db="EMBL/GenBank/DDBJ databases">
        <authorList>
            <person name="Sun Q."/>
            <person name="Zhou Y."/>
        </authorList>
    </citation>
    <scope>NUCLEOTIDE SEQUENCE</scope>
    <source>
        <strain evidence="14">CGMCC 1.12187</strain>
    </source>
</reference>
<feature type="transmembrane region" description="Helical" evidence="13">
    <location>
        <begin position="223"/>
        <end position="239"/>
    </location>
</feature>
<accession>A0A917LWZ3</accession>
<feature type="compositionally biased region" description="Gly residues" evidence="12">
    <location>
        <begin position="352"/>
        <end position="370"/>
    </location>
</feature>
<evidence type="ECO:0000256" key="7">
    <source>
        <dbReference type="ARBA" id="ARBA00022723"/>
    </source>
</evidence>
<dbReference type="Pfam" id="PF02322">
    <property type="entry name" value="Cyt_bd_oxida_II"/>
    <property type="match status" value="1"/>
</dbReference>
<evidence type="ECO:0000256" key="3">
    <source>
        <dbReference type="ARBA" id="ARBA00022448"/>
    </source>
</evidence>
<dbReference type="InterPro" id="IPR003317">
    <property type="entry name" value="Cyt-d_oxidase_su2"/>
</dbReference>
<feature type="transmembrane region" description="Helical" evidence="13">
    <location>
        <begin position="294"/>
        <end position="313"/>
    </location>
</feature>
<evidence type="ECO:0000256" key="12">
    <source>
        <dbReference type="SAM" id="MobiDB-lite"/>
    </source>
</evidence>
<dbReference type="AlphaFoldDB" id="A0A917LWZ3"/>
<proteinExistence type="inferred from homology"/>
<sequence length="381" mass="39821">MELLPTIWFIAIAVLWTGFIVLDGFDLGVGMLMLTSTRDERRRRQMLNTIGPVWDGNEVWLITAAAGLFAAFPDWYASLLSALYIPFVFVLVGLILRAVSIEYRGKGRSDRWRRWADRALGGGSFLVAFGLGAALALTTTGLPLDANGDRVGGAFAWFTPWAVLGGLALVGFCLVHASAFLALKTDGPVRLRARGLLVRLGPAALVPFVGWVVAVQLLNGKTWTWPLLGAAAVAALFGWTSARLGREGRAFAGSAAFLCCGLASVFANVHPVVLPSTLDAANDLTVTNASSGDYTLGVLTVVAGIGLPLVLLYQGWSYWVFRRRLTTDHLPAPHPVAAAVARTPAPAAGPSGTSGTGTSGTGASGTGASGTGASATGTRRA</sequence>
<dbReference type="RefSeq" id="WP_188538108.1">
    <property type="nucleotide sequence ID" value="NZ_BMEQ01000015.1"/>
</dbReference>
<keyword evidence="11 13" id="KW-0472">Membrane</keyword>
<name>A0A917LWZ3_9MICC</name>
<keyword evidence="6 13" id="KW-0812">Transmembrane</keyword>
<evidence type="ECO:0000256" key="8">
    <source>
        <dbReference type="ARBA" id="ARBA00022982"/>
    </source>
</evidence>
<dbReference type="EMBL" id="BMEQ01000015">
    <property type="protein sequence ID" value="GGG62642.1"/>
    <property type="molecule type" value="Genomic_DNA"/>
</dbReference>
<gene>
    <name evidence="14" type="primary">cydB</name>
    <name evidence="14" type="ORF">GCM10011374_27350</name>
</gene>
<evidence type="ECO:0000256" key="6">
    <source>
        <dbReference type="ARBA" id="ARBA00022692"/>
    </source>
</evidence>
<keyword evidence="4" id="KW-1003">Cell membrane</keyword>
<dbReference type="GO" id="GO:0019646">
    <property type="term" value="P:aerobic electron transport chain"/>
    <property type="evidence" value="ECO:0007669"/>
    <property type="project" value="TreeGrafter"/>
</dbReference>
<dbReference type="PANTHER" id="PTHR43141">
    <property type="entry name" value="CYTOCHROME BD2 SUBUNIT II"/>
    <property type="match status" value="1"/>
</dbReference>
<feature type="transmembrane region" description="Helical" evidence="13">
    <location>
        <begin position="75"/>
        <end position="99"/>
    </location>
</feature>
<evidence type="ECO:0000256" key="11">
    <source>
        <dbReference type="ARBA" id="ARBA00023136"/>
    </source>
</evidence>
<dbReference type="PANTHER" id="PTHR43141:SF5">
    <property type="entry name" value="CYTOCHROME BD-I UBIQUINOL OXIDASE SUBUNIT 2"/>
    <property type="match status" value="1"/>
</dbReference>
<evidence type="ECO:0000256" key="4">
    <source>
        <dbReference type="ARBA" id="ARBA00022475"/>
    </source>
</evidence>
<protein>
    <submittedName>
        <fullName evidence="14">Cytochrome c oxidase assembly protein</fullName>
    </submittedName>
</protein>
<feature type="transmembrane region" description="Helical" evidence="13">
    <location>
        <begin position="6"/>
        <end position="34"/>
    </location>
</feature>
<keyword evidence="10" id="KW-0408">Iron</keyword>
<dbReference type="GO" id="GO:0016682">
    <property type="term" value="F:oxidoreductase activity, acting on diphenols and related substances as donors, oxygen as acceptor"/>
    <property type="evidence" value="ECO:0007669"/>
    <property type="project" value="TreeGrafter"/>
</dbReference>
<feature type="compositionally biased region" description="Low complexity" evidence="12">
    <location>
        <begin position="371"/>
        <end position="381"/>
    </location>
</feature>
<evidence type="ECO:0000256" key="9">
    <source>
        <dbReference type="ARBA" id="ARBA00022989"/>
    </source>
</evidence>